<comment type="caution">
    <text evidence="9">The sequence shown here is derived from an EMBL/GenBank/DDBJ whole genome shotgun (WGS) entry which is preliminary data.</text>
</comment>
<dbReference type="InterPro" id="IPR001173">
    <property type="entry name" value="Glyco_trans_2-like"/>
</dbReference>
<keyword evidence="1" id="KW-1003">Cell membrane</keyword>
<dbReference type="SUPFAM" id="SSF53448">
    <property type="entry name" value="Nucleotide-diphospho-sugar transferases"/>
    <property type="match status" value="1"/>
</dbReference>
<dbReference type="EMBL" id="MFAM01000061">
    <property type="protein sequence ID" value="OGD78098.1"/>
    <property type="molecule type" value="Genomic_DNA"/>
</dbReference>
<name>A0A1F5FEN9_9BACT</name>
<dbReference type="GO" id="GO:0099621">
    <property type="term" value="F:undecaprenyl-phosphate 4-deoxy-4-formamido-L-arabinose transferase activity"/>
    <property type="evidence" value="ECO:0007669"/>
    <property type="project" value="TreeGrafter"/>
</dbReference>
<proteinExistence type="predicted"/>
<dbReference type="Proteomes" id="UP000176682">
    <property type="component" value="Unassembled WGS sequence"/>
</dbReference>
<dbReference type="InterPro" id="IPR050256">
    <property type="entry name" value="Glycosyltransferase_2"/>
</dbReference>
<evidence type="ECO:0000256" key="6">
    <source>
        <dbReference type="ARBA" id="ARBA00022989"/>
    </source>
</evidence>
<keyword evidence="7" id="KW-0472">Membrane</keyword>
<dbReference type="InterPro" id="IPR029044">
    <property type="entry name" value="Nucleotide-diphossugar_trans"/>
</dbReference>
<keyword evidence="4" id="KW-0812">Transmembrane</keyword>
<evidence type="ECO:0000259" key="8">
    <source>
        <dbReference type="Pfam" id="PF00535"/>
    </source>
</evidence>
<dbReference type="Pfam" id="PF00535">
    <property type="entry name" value="Glycos_transf_2"/>
    <property type="match status" value="1"/>
</dbReference>
<evidence type="ECO:0000256" key="2">
    <source>
        <dbReference type="ARBA" id="ARBA00022676"/>
    </source>
</evidence>
<evidence type="ECO:0000256" key="1">
    <source>
        <dbReference type="ARBA" id="ARBA00022475"/>
    </source>
</evidence>
<keyword evidence="3" id="KW-0808">Transferase</keyword>
<evidence type="ECO:0000256" key="3">
    <source>
        <dbReference type="ARBA" id="ARBA00022679"/>
    </source>
</evidence>
<dbReference type="GO" id="GO:0005886">
    <property type="term" value="C:plasma membrane"/>
    <property type="evidence" value="ECO:0007669"/>
    <property type="project" value="TreeGrafter"/>
</dbReference>
<dbReference type="CDD" id="cd04179">
    <property type="entry name" value="DPM_DPG-synthase_like"/>
    <property type="match status" value="1"/>
</dbReference>
<dbReference type="GO" id="GO:0009103">
    <property type="term" value="P:lipopolysaccharide biosynthetic process"/>
    <property type="evidence" value="ECO:0007669"/>
    <property type="project" value="UniProtKB-KW"/>
</dbReference>
<sequence>MKSSLSIFFPCYNDEHTIVDLVKDAVATAKKLTNDFEVIVVNDGSKDNSLQVLREAKKSIPSLKIVNHVKNRGYGGALKSGFSKSTKELVFYTDGDAQYDVKELVHLWNLLSDDVDVVNGIKMARQDYAYRVIMGNLYALIVRWMFLLPIFDCDCDFRLIRRSKLRGTKLESNSGSICCELVKRLERNGATFRQVSVHHYPRKYGKSQFFNPKRLWQTAKELSALWWRLMIKDRYA</sequence>
<evidence type="ECO:0000256" key="5">
    <source>
        <dbReference type="ARBA" id="ARBA00022985"/>
    </source>
</evidence>
<evidence type="ECO:0000313" key="10">
    <source>
        <dbReference type="Proteomes" id="UP000176682"/>
    </source>
</evidence>
<dbReference type="PANTHER" id="PTHR48090">
    <property type="entry name" value="UNDECAPRENYL-PHOSPHATE 4-DEOXY-4-FORMAMIDO-L-ARABINOSE TRANSFERASE-RELATED"/>
    <property type="match status" value="1"/>
</dbReference>
<gene>
    <name evidence="9" type="ORF">A2368_04055</name>
</gene>
<reference evidence="9 10" key="1">
    <citation type="journal article" date="2016" name="Nat. Commun.">
        <title>Thousands of microbial genomes shed light on interconnected biogeochemical processes in an aquifer system.</title>
        <authorList>
            <person name="Anantharaman K."/>
            <person name="Brown C.T."/>
            <person name="Hug L.A."/>
            <person name="Sharon I."/>
            <person name="Castelle C.J."/>
            <person name="Probst A.J."/>
            <person name="Thomas B.C."/>
            <person name="Singh A."/>
            <person name="Wilkins M.J."/>
            <person name="Karaoz U."/>
            <person name="Brodie E.L."/>
            <person name="Williams K.H."/>
            <person name="Hubbard S.S."/>
            <person name="Banfield J.F."/>
        </authorList>
    </citation>
    <scope>NUCLEOTIDE SEQUENCE [LARGE SCALE GENOMIC DNA]</scope>
</reference>
<dbReference type="AlphaFoldDB" id="A0A1F5FEN9"/>
<accession>A0A1F5FEN9</accession>
<keyword evidence="5" id="KW-0448">Lipopolysaccharide biosynthesis</keyword>
<evidence type="ECO:0000256" key="4">
    <source>
        <dbReference type="ARBA" id="ARBA00022692"/>
    </source>
</evidence>
<dbReference type="PANTHER" id="PTHR48090:SF3">
    <property type="entry name" value="UNDECAPRENYL-PHOSPHATE 4-DEOXY-4-FORMAMIDO-L-ARABINOSE TRANSFERASE"/>
    <property type="match status" value="1"/>
</dbReference>
<keyword evidence="2" id="KW-0328">Glycosyltransferase</keyword>
<keyword evidence="6" id="KW-1133">Transmembrane helix</keyword>
<dbReference type="Gene3D" id="3.90.550.10">
    <property type="entry name" value="Spore Coat Polysaccharide Biosynthesis Protein SpsA, Chain A"/>
    <property type="match status" value="1"/>
</dbReference>
<organism evidence="9 10">
    <name type="scientific">Candidatus Collierbacteria bacterium RIFOXYB1_FULL_49_13</name>
    <dbReference type="NCBI Taxonomy" id="1817728"/>
    <lineage>
        <taxon>Bacteria</taxon>
        <taxon>Candidatus Collieribacteriota</taxon>
    </lineage>
</organism>
<feature type="domain" description="Glycosyltransferase 2-like" evidence="8">
    <location>
        <begin position="6"/>
        <end position="165"/>
    </location>
</feature>
<evidence type="ECO:0000313" key="9">
    <source>
        <dbReference type="EMBL" id="OGD78098.1"/>
    </source>
</evidence>
<evidence type="ECO:0000256" key="7">
    <source>
        <dbReference type="ARBA" id="ARBA00023136"/>
    </source>
</evidence>
<protein>
    <recommendedName>
        <fullName evidence="8">Glycosyltransferase 2-like domain-containing protein</fullName>
    </recommendedName>
</protein>